<dbReference type="InterPro" id="IPR013762">
    <property type="entry name" value="Integrase-like_cat_sf"/>
</dbReference>
<dbReference type="Pfam" id="PF00589">
    <property type="entry name" value="Phage_integrase"/>
    <property type="match status" value="1"/>
</dbReference>
<evidence type="ECO:0000313" key="8">
    <source>
        <dbReference type="EMBL" id="KPV44033.1"/>
    </source>
</evidence>
<keyword evidence="3 5" id="KW-0238">DNA-binding</keyword>
<dbReference type="OrthoDB" id="184666at2"/>
<dbReference type="InterPro" id="IPR010998">
    <property type="entry name" value="Integrase_recombinase_N"/>
</dbReference>
<comment type="similarity">
    <text evidence="1">Belongs to the 'phage' integrase family.</text>
</comment>
<name>A0A0P9CE06_9BACL</name>
<dbReference type="GO" id="GO:0015074">
    <property type="term" value="P:DNA integration"/>
    <property type="evidence" value="ECO:0007669"/>
    <property type="project" value="UniProtKB-KW"/>
</dbReference>
<dbReference type="GO" id="GO:0003677">
    <property type="term" value="F:DNA binding"/>
    <property type="evidence" value="ECO:0007669"/>
    <property type="project" value="UniProtKB-UniRule"/>
</dbReference>
<keyword evidence="9" id="KW-1185">Reference proteome</keyword>
<dbReference type="PROSITE" id="PS51898">
    <property type="entry name" value="TYR_RECOMBINASE"/>
    <property type="match status" value="1"/>
</dbReference>
<comment type="caution">
    <text evidence="8">The sequence shown here is derived from an EMBL/GenBank/DDBJ whole genome shotgun (WGS) entry which is preliminary data.</text>
</comment>
<keyword evidence="2" id="KW-0229">DNA integration</keyword>
<feature type="domain" description="Tyr recombinase" evidence="6">
    <location>
        <begin position="113"/>
        <end position="283"/>
    </location>
</feature>
<dbReference type="Proteomes" id="UP000050482">
    <property type="component" value="Unassembled WGS sequence"/>
</dbReference>
<dbReference type="PROSITE" id="PS51900">
    <property type="entry name" value="CB"/>
    <property type="match status" value="1"/>
</dbReference>
<evidence type="ECO:0000259" key="7">
    <source>
        <dbReference type="PROSITE" id="PS51900"/>
    </source>
</evidence>
<dbReference type="STRING" id="471514.AN477_08985"/>
<organism evidence="8 9">
    <name type="scientific">Alicyclobacillus ferrooxydans</name>
    <dbReference type="NCBI Taxonomy" id="471514"/>
    <lineage>
        <taxon>Bacteria</taxon>
        <taxon>Bacillati</taxon>
        <taxon>Bacillota</taxon>
        <taxon>Bacilli</taxon>
        <taxon>Bacillales</taxon>
        <taxon>Alicyclobacillaceae</taxon>
        <taxon>Alicyclobacillus</taxon>
    </lineage>
</organism>
<dbReference type="InterPro" id="IPR044068">
    <property type="entry name" value="CB"/>
</dbReference>
<evidence type="ECO:0000259" key="6">
    <source>
        <dbReference type="PROSITE" id="PS51898"/>
    </source>
</evidence>
<dbReference type="Pfam" id="PF13495">
    <property type="entry name" value="Phage_int_SAM_4"/>
    <property type="match status" value="1"/>
</dbReference>
<accession>A0A0P9CE06</accession>
<dbReference type="CDD" id="cd00397">
    <property type="entry name" value="DNA_BRE_C"/>
    <property type="match status" value="1"/>
</dbReference>
<dbReference type="InterPro" id="IPR011010">
    <property type="entry name" value="DNA_brk_join_enz"/>
</dbReference>
<dbReference type="PATRIC" id="fig|471514.4.peg.3377"/>
<sequence>MIDFIEEYSAFLTQSGKSVNTIKTYILNVQQYFKWFRDTYAMECTKLYRENVLDYKSYLLNIKKHKGKHLSAKTCNGHMSALVSYNSFLLKRGTQNDVVIGKEDFCRVQSEYANPCTIQKSDVERFRQEILEAGDKRLYAITTTLAYSGLRISELLNTKVLDINLQTKELVVRKGKGGKQRTVYLNTKIVNAIRAYLSLRTSDSEYLFSSRERERLDRTVVNKLFKRYSSVITPHSLRHFFVTRLLESGFSIHETMSIAGHSNVKTTMLYAHPSREEMKRKTELL</sequence>
<reference evidence="8 9" key="1">
    <citation type="submission" date="2015-09" db="EMBL/GenBank/DDBJ databases">
        <title>Draft genome sequence of Alicyclobacillus ferrooxydans DSM 22381.</title>
        <authorList>
            <person name="Hemp J."/>
        </authorList>
    </citation>
    <scope>NUCLEOTIDE SEQUENCE [LARGE SCALE GENOMIC DNA]</scope>
    <source>
        <strain evidence="8 9">TC-34</strain>
    </source>
</reference>
<dbReference type="InterPro" id="IPR002104">
    <property type="entry name" value="Integrase_catalytic"/>
</dbReference>
<dbReference type="Gene3D" id="1.10.443.10">
    <property type="entry name" value="Intergrase catalytic core"/>
    <property type="match status" value="1"/>
</dbReference>
<dbReference type="GO" id="GO:0006310">
    <property type="term" value="P:DNA recombination"/>
    <property type="evidence" value="ECO:0007669"/>
    <property type="project" value="UniProtKB-KW"/>
</dbReference>
<dbReference type="PANTHER" id="PTHR30349">
    <property type="entry name" value="PHAGE INTEGRASE-RELATED"/>
    <property type="match status" value="1"/>
</dbReference>
<evidence type="ECO:0000256" key="2">
    <source>
        <dbReference type="ARBA" id="ARBA00022908"/>
    </source>
</evidence>
<dbReference type="SUPFAM" id="SSF56349">
    <property type="entry name" value="DNA breaking-rejoining enzymes"/>
    <property type="match status" value="1"/>
</dbReference>
<dbReference type="Gene3D" id="1.10.150.130">
    <property type="match status" value="1"/>
</dbReference>
<gene>
    <name evidence="8" type="ORF">AN477_08985</name>
</gene>
<dbReference type="EMBL" id="LJCO01000041">
    <property type="protein sequence ID" value="KPV44033.1"/>
    <property type="molecule type" value="Genomic_DNA"/>
</dbReference>
<proteinExistence type="inferred from homology"/>
<evidence type="ECO:0000256" key="1">
    <source>
        <dbReference type="ARBA" id="ARBA00008857"/>
    </source>
</evidence>
<dbReference type="PANTHER" id="PTHR30349:SF41">
    <property type="entry name" value="INTEGRASE_RECOMBINASE PROTEIN MJ0367-RELATED"/>
    <property type="match status" value="1"/>
</dbReference>
<dbReference type="AlphaFoldDB" id="A0A0P9CE06"/>
<keyword evidence="4" id="KW-0233">DNA recombination</keyword>
<evidence type="ECO:0000313" key="9">
    <source>
        <dbReference type="Proteomes" id="UP000050482"/>
    </source>
</evidence>
<feature type="domain" description="Core-binding (CB)" evidence="7">
    <location>
        <begin position="1"/>
        <end position="90"/>
    </location>
</feature>
<dbReference type="RefSeq" id="WP_054968843.1">
    <property type="nucleotide sequence ID" value="NZ_LJCO01000041.1"/>
</dbReference>
<evidence type="ECO:0000256" key="4">
    <source>
        <dbReference type="ARBA" id="ARBA00023172"/>
    </source>
</evidence>
<dbReference type="InterPro" id="IPR050090">
    <property type="entry name" value="Tyrosine_recombinase_XerCD"/>
</dbReference>
<protein>
    <submittedName>
        <fullName evidence="8">Transposase</fullName>
    </submittedName>
</protein>
<dbReference type="InterPro" id="IPR004107">
    <property type="entry name" value="Integrase_SAM-like_N"/>
</dbReference>
<evidence type="ECO:0000256" key="3">
    <source>
        <dbReference type="ARBA" id="ARBA00023125"/>
    </source>
</evidence>
<evidence type="ECO:0000256" key="5">
    <source>
        <dbReference type="PROSITE-ProRule" id="PRU01248"/>
    </source>
</evidence>